<feature type="transmembrane region" description="Helical" evidence="1">
    <location>
        <begin position="298"/>
        <end position="320"/>
    </location>
</feature>
<dbReference type="RefSeq" id="WP_262427522.1">
    <property type="nucleotide sequence ID" value="NZ_JACRTJ010000018.1"/>
</dbReference>
<feature type="transmembrane region" description="Helical" evidence="1">
    <location>
        <begin position="7"/>
        <end position="28"/>
    </location>
</feature>
<dbReference type="InterPro" id="IPR003675">
    <property type="entry name" value="Rce1/LyrA-like_dom"/>
</dbReference>
<evidence type="ECO:0000256" key="1">
    <source>
        <dbReference type="SAM" id="Phobius"/>
    </source>
</evidence>
<keyword evidence="3" id="KW-0645">Protease</keyword>
<feature type="transmembrane region" description="Helical" evidence="1">
    <location>
        <begin position="59"/>
        <end position="82"/>
    </location>
</feature>
<dbReference type="EMBL" id="JACRTJ010000018">
    <property type="protein sequence ID" value="MBC8599210.1"/>
    <property type="molecule type" value="Genomic_DNA"/>
</dbReference>
<accession>A0ABR7NSV0</accession>
<feature type="transmembrane region" description="Helical" evidence="1">
    <location>
        <begin position="145"/>
        <end position="164"/>
    </location>
</feature>
<keyword evidence="4" id="KW-1185">Reference proteome</keyword>
<feature type="transmembrane region" description="Helical" evidence="1">
    <location>
        <begin position="199"/>
        <end position="216"/>
    </location>
</feature>
<feature type="domain" description="CAAX prenyl protease 2/Lysostaphin resistance protein A-like" evidence="2">
    <location>
        <begin position="148"/>
        <end position="231"/>
    </location>
</feature>
<organism evidence="3 4">
    <name type="scientific">Enterocloster hominis</name>
    <name type="common">ex Liu et al. 2021</name>
    <dbReference type="NCBI Taxonomy" id="2763663"/>
    <lineage>
        <taxon>Bacteria</taxon>
        <taxon>Bacillati</taxon>
        <taxon>Bacillota</taxon>
        <taxon>Clostridia</taxon>
        <taxon>Lachnospirales</taxon>
        <taxon>Lachnospiraceae</taxon>
        <taxon>Enterocloster</taxon>
    </lineage>
</organism>
<dbReference type="Proteomes" id="UP000647491">
    <property type="component" value="Unassembled WGS sequence"/>
</dbReference>
<evidence type="ECO:0000313" key="3">
    <source>
        <dbReference type="EMBL" id="MBC8599210.1"/>
    </source>
</evidence>
<evidence type="ECO:0000313" key="4">
    <source>
        <dbReference type="Proteomes" id="UP000647491"/>
    </source>
</evidence>
<evidence type="ECO:0000259" key="2">
    <source>
        <dbReference type="Pfam" id="PF02517"/>
    </source>
</evidence>
<reference evidence="3 4" key="1">
    <citation type="submission" date="2020-08" db="EMBL/GenBank/DDBJ databases">
        <title>Genome public.</title>
        <authorList>
            <person name="Liu C."/>
            <person name="Sun Q."/>
        </authorList>
    </citation>
    <scope>NUCLEOTIDE SEQUENCE [LARGE SCALE GENOMIC DNA]</scope>
    <source>
        <strain evidence="3 4">BX10</strain>
    </source>
</reference>
<keyword evidence="3" id="KW-0378">Hydrolase</keyword>
<protein>
    <submittedName>
        <fullName evidence="3">CPBP family intramembrane metalloprotease</fullName>
    </submittedName>
</protein>
<dbReference type="GO" id="GO:0008237">
    <property type="term" value="F:metallopeptidase activity"/>
    <property type="evidence" value="ECO:0007669"/>
    <property type="project" value="UniProtKB-KW"/>
</dbReference>
<keyword evidence="1" id="KW-0472">Membrane</keyword>
<feature type="transmembrane region" description="Helical" evidence="1">
    <location>
        <begin position="253"/>
        <end position="277"/>
    </location>
</feature>
<name>A0ABR7NSV0_9FIRM</name>
<proteinExistence type="predicted"/>
<dbReference type="InterPro" id="IPR052710">
    <property type="entry name" value="CAAX_protease"/>
</dbReference>
<comment type="caution">
    <text evidence="3">The sequence shown here is derived from an EMBL/GenBank/DDBJ whole genome shotgun (WGS) entry which is preliminary data.</text>
</comment>
<sequence length="321" mass="35976">MEYKRRDYFITFTMLGLSAAALMAYQYAGALLFGLAETWAKSQETGVFRWFSWLFDSPWTAVLVKYLFVIGGAYPIIALLLCRIPKFKGKLQPLSLAAFLLCLIAAMGTGNVFNLLGNLVNAFFSAFNGRTIEEMNPAAEMMMDMTPSMVIYACFLGPFMEELLFRGMILKRARRFGDRTAVAFTAVLFGLMHGNLLQFFYAASIGLILGYVAVRTSSIRYTVLMHMAINSFSTVMVAGQELVAAALGDLAAVPYSMAFLAFLVFMTAGGAMVLWRFGPIWYRQVTAHNGEKSPWKKYVYWNPGFLLFLGLCLLEMIVYLF</sequence>
<feature type="transmembrane region" description="Helical" evidence="1">
    <location>
        <begin position="94"/>
        <end position="116"/>
    </location>
</feature>
<keyword evidence="1" id="KW-0812">Transmembrane</keyword>
<keyword evidence="1" id="KW-1133">Transmembrane helix</keyword>
<gene>
    <name evidence="3" type="ORF">H8708_08200</name>
</gene>
<keyword evidence="3" id="KW-0482">Metalloprotease</keyword>
<dbReference type="Pfam" id="PF02517">
    <property type="entry name" value="Rce1-like"/>
    <property type="match status" value="1"/>
</dbReference>
<dbReference type="PANTHER" id="PTHR36435">
    <property type="entry name" value="SLR1288 PROTEIN"/>
    <property type="match status" value="1"/>
</dbReference>
<dbReference type="PANTHER" id="PTHR36435:SF1">
    <property type="entry name" value="CAAX AMINO TERMINAL PROTEASE FAMILY PROTEIN"/>
    <property type="match status" value="1"/>
</dbReference>